<dbReference type="AlphaFoldDB" id="A0A4R2NJV3"/>
<keyword evidence="2" id="KW-0997">Cell inner membrane</keyword>
<evidence type="ECO:0000313" key="7">
    <source>
        <dbReference type="EMBL" id="TCP21813.1"/>
    </source>
</evidence>
<keyword evidence="2" id="KW-0472">Membrane</keyword>
<evidence type="ECO:0000256" key="4">
    <source>
        <dbReference type="ARBA" id="ARBA00022840"/>
    </source>
</evidence>
<evidence type="ECO:0000256" key="3">
    <source>
        <dbReference type="ARBA" id="ARBA00022741"/>
    </source>
</evidence>
<evidence type="ECO:0000313" key="8">
    <source>
        <dbReference type="Proteomes" id="UP000295733"/>
    </source>
</evidence>
<gene>
    <name evidence="7" type="ORF">EV656_10965</name>
</gene>
<dbReference type="GO" id="GO:0016887">
    <property type="term" value="F:ATP hydrolysis activity"/>
    <property type="evidence" value="ECO:0007669"/>
    <property type="project" value="InterPro"/>
</dbReference>
<keyword evidence="4 7" id="KW-0067">ATP-binding</keyword>
<evidence type="ECO:0000259" key="6">
    <source>
        <dbReference type="PROSITE" id="PS50893"/>
    </source>
</evidence>
<dbReference type="Pfam" id="PF00005">
    <property type="entry name" value="ABC_tran"/>
    <property type="match status" value="1"/>
</dbReference>
<dbReference type="PROSITE" id="PS50893">
    <property type="entry name" value="ABC_TRANSPORTER_2"/>
    <property type="match status" value="1"/>
</dbReference>
<dbReference type="InterPro" id="IPR017871">
    <property type="entry name" value="ABC_transporter-like_CS"/>
</dbReference>
<evidence type="ECO:0000256" key="5">
    <source>
        <dbReference type="ARBA" id="ARBA00038388"/>
    </source>
</evidence>
<dbReference type="GO" id="GO:0022857">
    <property type="term" value="F:transmembrane transporter activity"/>
    <property type="evidence" value="ECO:0007669"/>
    <property type="project" value="UniProtKB-ARBA"/>
</dbReference>
<dbReference type="InterPro" id="IPR003593">
    <property type="entry name" value="AAA+_ATPase"/>
</dbReference>
<keyword evidence="1" id="KW-0813">Transport</keyword>
<keyword evidence="2" id="KW-1003">Cell membrane</keyword>
<dbReference type="InterPro" id="IPR003439">
    <property type="entry name" value="ABC_transporter-like_ATP-bd"/>
</dbReference>
<dbReference type="Proteomes" id="UP000295733">
    <property type="component" value="Unassembled WGS sequence"/>
</dbReference>
<dbReference type="EMBL" id="SLXL01000009">
    <property type="protein sequence ID" value="TCP21813.1"/>
    <property type="molecule type" value="Genomic_DNA"/>
</dbReference>
<feature type="domain" description="ABC transporter" evidence="6">
    <location>
        <begin position="9"/>
        <end position="224"/>
    </location>
</feature>
<dbReference type="InterPro" id="IPR015854">
    <property type="entry name" value="ABC_transpr_LolD-like"/>
</dbReference>
<dbReference type="SMART" id="SM00382">
    <property type="entry name" value="AAA"/>
    <property type="match status" value="1"/>
</dbReference>
<dbReference type="CDD" id="cd03255">
    <property type="entry name" value="ABC_MJ0796_LolCDE_FtsE"/>
    <property type="match status" value="1"/>
</dbReference>
<dbReference type="FunFam" id="3.40.50.300:FF:000032">
    <property type="entry name" value="Export ABC transporter ATP-binding protein"/>
    <property type="match status" value="1"/>
</dbReference>
<accession>A0A4R2NJV3</accession>
<proteinExistence type="inferred from homology"/>
<comment type="caution">
    <text evidence="7">The sequence shown here is derived from an EMBL/GenBank/DDBJ whole genome shotgun (WGS) entry which is preliminary data.</text>
</comment>
<keyword evidence="3" id="KW-0547">Nucleotide-binding</keyword>
<dbReference type="PANTHER" id="PTHR24220">
    <property type="entry name" value="IMPORT ATP-BINDING PROTEIN"/>
    <property type="match status" value="1"/>
</dbReference>
<dbReference type="InterPro" id="IPR017911">
    <property type="entry name" value="MacB-like_ATP-bd"/>
</dbReference>
<sequence>MEQGRAMLLKVEQVEKSYQSGAARVAVLRGIDLALAAGETVALTGESGSGKSTCLHLCAGLDRADAGRIAVAGQDLSGASDATLARLRRDTVGLVFQQFNLIPSLTVAANLAFQARLSGRHDADWAARLADRLGLSALLDRYPEQLSGGQQQRVAIGRTLAARPALILADEPTGNLDEATGDSVLDLMLELVAETGAGLLMVTHSTRLAARLNRQVHLRGGRLA</sequence>
<name>A0A4R2NJV3_RHOAD</name>
<dbReference type="GO" id="GO:0005524">
    <property type="term" value="F:ATP binding"/>
    <property type="evidence" value="ECO:0007669"/>
    <property type="project" value="UniProtKB-KW"/>
</dbReference>
<dbReference type="Gene3D" id="3.40.50.300">
    <property type="entry name" value="P-loop containing nucleotide triphosphate hydrolases"/>
    <property type="match status" value="1"/>
</dbReference>
<evidence type="ECO:0000256" key="2">
    <source>
        <dbReference type="ARBA" id="ARBA00022519"/>
    </source>
</evidence>
<dbReference type="InterPro" id="IPR027417">
    <property type="entry name" value="P-loop_NTPase"/>
</dbReference>
<evidence type="ECO:0000256" key="1">
    <source>
        <dbReference type="ARBA" id="ARBA00022448"/>
    </source>
</evidence>
<dbReference type="SUPFAM" id="SSF52540">
    <property type="entry name" value="P-loop containing nucleoside triphosphate hydrolases"/>
    <property type="match status" value="1"/>
</dbReference>
<organism evidence="7 8">
    <name type="scientific">Rhodovulum adriaticum</name>
    <name type="common">Rhodopseudomonas adriatica</name>
    <dbReference type="NCBI Taxonomy" id="35804"/>
    <lineage>
        <taxon>Bacteria</taxon>
        <taxon>Pseudomonadati</taxon>
        <taxon>Pseudomonadota</taxon>
        <taxon>Alphaproteobacteria</taxon>
        <taxon>Rhodobacterales</taxon>
        <taxon>Paracoccaceae</taxon>
        <taxon>Rhodovulum</taxon>
    </lineage>
</organism>
<comment type="similarity">
    <text evidence="5">Belongs to the ABC transporter superfamily. Macrolide exporter (TC 3.A.1.122) family.</text>
</comment>
<keyword evidence="8" id="KW-1185">Reference proteome</keyword>
<dbReference type="GO" id="GO:0098796">
    <property type="term" value="C:membrane protein complex"/>
    <property type="evidence" value="ECO:0007669"/>
    <property type="project" value="UniProtKB-ARBA"/>
</dbReference>
<dbReference type="PANTHER" id="PTHR24220:SF659">
    <property type="entry name" value="TRANSPORTER, PUTATIVE-RELATED"/>
    <property type="match status" value="1"/>
</dbReference>
<dbReference type="PROSITE" id="PS00211">
    <property type="entry name" value="ABC_TRANSPORTER_1"/>
    <property type="match status" value="1"/>
</dbReference>
<protein>
    <submittedName>
        <fullName evidence="7">Putative ABC transport system ATP-binding protein</fullName>
    </submittedName>
</protein>
<reference evidence="7 8" key="1">
    <citation type="submission" date="2019-03" db="EMBL/GenBank/DDBJ databases">
        <title>Genomic Encyclopedia of Type Strains, Phase IV (KMG-IV): sequencing the most valuable type-strain genomes for metagenomic binning, comparative biology and taxonomic classification.</title>
        <authorList>
            <person name="Goeker M."/>
        </authorList>
    </citation>
    <scope>NUCLEOTIDE SEQUENCE [LARGE SCALE GENOMIC DNA]</scope>
    <source>
        <strain evidence="7 8">DSM 2781</strain>
    </source>
</reference>
<dbReference type="GO" id="GO:0005886">
    <property type="term" value="C:plasma membrane"/>
    <property type="evidence" value="ECO:0007669"/>
    <property type="project" value="TreeGrafter"/>
</dbReference>